<feature type="non-terminal residue" evidence="1">
    <location>
        <position position="1"/>
    </location>
</feature>
<comment type="caution">
    <text evidence="1">The sequence shown here is derived from an EMBL/GenBank/DDBJ whole genome shotgun (WGS) entry which is preliminary data.</text>
</comment>
<name>W7DC80_9LIST</name>
<dbReference type="AlphaFoldDB" id="W7DC80"/>
<protein>
    <submittedName>
        <fullName evidence="1">Uncharacterized protein</fullName>
    </submittedName>
</protein>
<sequence>FIYEEKFFGLLDSRLCFIYNKYPFKVIFAHAKIRRDRLPLAVFFLLFIQVKKIHDTALPVFSFIKCSHKRKGYDGMLEKQLNLHKGEPKNEKIFICFTSTAYPVN</sequence>
<organism evidence="1 2">
    <name type="scientific">Listeria fleischmannii FSL S10-1203</name>
    <dbReference type="NCBI Taxonomy" id="1265822"/>
    <lineage>
        <taxon>Bacteria</taxon>
        <taxon>Bacillati</taxon>
        <taxon>Bacillota</taxon>
        <taxon>Bacilli</taxon>
        <taxon>Bacillales</taxon>
        <taxon>Listeriaceae</taxon>
        <taxon>Listeria</taxon>
    </lineage>
</organism>
<dbReference type="PATRIC" id="fig|1265822.4.peg.3833"/>
<reference evidence="1 2" key="1">
    <citation type="submission" date="2012-12" db="EMBL/GenBank/DDBJ databases">
        <title>Novel taxa of Listeriaceae from agricultural environments in the United States.</title>
        <authorList>
            <person name="den Bakker H.C."/>
            <person name="Allred A."/>
            <person name="Warchocki S."/>
            <person name="Wright E.M."/>
            <person name="Burrell A."/>
            <person name="Nightingale K.K."/>
            <person name="Kephart D."/>
            <person name="Wiedmann M."/>
        </authorList>
    </citation>
    <scope>NUCLEOTIDE SEQUENCE [LARGE SCALE GENOMIC DNA]</scope>
    <source>
        <strain evidence="1 2">FSL S10-1203</strain>
    </source>
</reference>
<dbReference type="Proteomes" id="UP000019241">
    <property type="component" value="Unassembled WGS sequence"/>
</dbReference>
<gene>
    <name evidence="1" type="ORF">MCOL2_18794</name>
</gene>
<evidence type="ECO:0000313" key="2">
    <source>
        <dbReference type="Proteomes" id="UP000019241"/>
    </source>
</evidence>
<dbReference type="EMBL" id="AODM01000074">
    <property type="protein sequence ID" value="EUJ46705.1"/>
    <property type="molecule type" value="Genomic_DNA"/>
</dbReference>
<evidence type="ECO:0000313" key="1">
    <source>
        <dbReference type="EMBL" id="EUJ46705.1"/>
    </source>
</evidence>
<proteinExistence type="predicted"/>
<accession>W7DC80</accession>